<gene>
    <name evidence="2" type="ORF">BTIS_0119</name>
</gene>
<evidence type="ECO:0000256" key="1">
    <source>
        <dbReference type="SAM" id="MobiDB-lite"/>
    </source>
</evidence>
<dbReference type="GO" id="GO:0003677">
    <property type="term" value="F:DNA binding"/>
    <property type="evidence" value="ECO:0007669"/>
    <property type="project" value="UniProtKB-KW"/>
</dbReference>
<dbReference type="RefSeq" id="WP_094661719.1">
    <property type="nucleotide sequence ID" value="NZ_MWWV01000001.1"/>
</dbReference>
<keyword evidence="3" id="KW-1185">Reference proteome</keyword>
<comment type="caution">
    <text evidence="2">The sequence shown here is derived from an EMBL/GenBank/DDBJ whole genome shotgun (WGS) entry which is preliminary data.</text>
</comment>
<organism evidence="2 3">
    <name type="scientific">Bifidobacterium tissieri</name>
    <dbReference type="NCBI Taxonomy" id="1630162"/>
    <lineage>
        <taxon>Bacteria</taxon>
        <taxon>Bacillati</taxon>
        <taxon>Actinomycetota</taxon>
        <taxon>Actinomycetes</taxon>
        <taxon>Bifidobacteriales</taxon>
        <taxon>Bifidobacteriaceae</taxon>
        <taxon>Bifidobacterium</taxon>
    </lineage>
</organism>
<dbReference type="InterPro" id="IPR003772">
    <property type="entry name" value="YceD"/>
</dbReference>
<feature type="region of interest" description="Disordered" evidence="1">
    <location>
        <begin position="1"/>
        <end position="31"/>
    </location>
</feature>
<name>A0A261FJX7_9BIFI</name>
<dbReference type="PANTHER" id="PTHR34374:SF1">
    <property type="entry name" value="LARGE RIBOSOMAL RNA SUBUNIT ACCUMULATION PROTEIN YCED HOMOLOG 1, CHLOROPLASTIC"/>
    <property type="match status" value="1"/>
</dbReference>
<sequence length="201" mass="21964">MTNDKHPETSPWAIPVAQIASRPGQSKEVDQDFPAPSGIGDEVISIAEGAPVHVDGSIDSIVDGLILNASVTAPVTGECSRCLKPLDGDRTLHVTAFFPYAPDHDSRRNDEEVDIIAGEEESEDTYPLAGNNTVMDLESLLRDNLVESLPVQPLCRPDCLGLCSQCGADLNEDPDHHHETHDIRWSALEDLKAQLEQREHE</sequence>
<evidence type="ECO:0000313" key="3">
    <source>
        <dbReference type="Proteomes" id="UP000216444"/>
    </source>
</evidence>
<dbReference type="Proteomes" id="UP000216444">
    <property type="component" value="Unassembled WGS sequence"/>
</dbReference>
<dbReference type="EMBL" id="MWWV01000001">
    <property type="protein sequence ID" value="OZG59388.1"/>
    <property type="molecule type" value="Genomic_DNA"/>
</dbReference>
<reference evidence="2 3" key="1">
    <citation type="journal article" date="2017" name="BMC Genomics">
        <title>Comparative genomic and phylogenomic analyses of the Bifidobacteriaceae family.</title>
        <authorList>
            <person name="Lugli G.A."/>
            <person name="Milani C."/>
            <person name="Turroni F."/>
            <person name="Duranti S."/>
            <person name="Mancabelli L."/>
            <person name="Mangifesta M."/>
            <person name="Ferrario C."/>
            <person name="Modesto M."/>
            <person name="Mattarelli P."/>
            <person name="Jiri K."/>
            <person name="van Sinderen D."/>
            <person name="Ventura M."/>
        </authorList>
    </citation>
    <scope>NUCLEOTIDE SEQUENCE [LARGE SCALE GENOMIC DNA]</scope>
    <source>
        <strain evidence="2 3">DSM 100201</strain>
    </source>
</reference>
<dbReference type="Pfam" id="PF02620">
    <property type="entry name" value="YceD"/>
    <property type="match status" value="1"/>
</dbReference>
<proteinExistence type="predicted"/>
<evidence type="ECO:0000313" key="2">
    <source>
        <dbReference type="EMBL" id="OZG59388.1"/>
    </source>
</evidence>
<keyword evidence="2" id="KW-0238">DNA-binding</keyword>
<dbReference type="PANTHER" id="PTHR34374">
    <property type="entry name" value="LARGE RIBOSOMAL RNA SUBUNIT ACCUMULATION PROTEIN YCED HOMOLOG 1, CHLOROPLASTIC"/>
    <property type="match status" value="1"/>
</dbReference>
<dbReference type="AlphaFoldDB" id="A0A261FJX7"/>
<protein>
    <submittedName>
        <fullName evidence="2">DNA-binding protein</fullName>
    </submittedName>
</protein>
<accession>A0A261FJX7</accession>